<dbReference type="AlphaFoldDB" id="A0A5N6Z9R7"/>
<evidence type="ECO:0000313" key="4">
    <source>
        <dbReference type="Proteomes" id="UP000327118"/>
    </source>
</evidence>
<feature type="chain" id="PRO_5024897118" description="Cyanovirin-N domain-containing protein" evidence="2">
    <location>
        <begin position="20"/>
        <end position="222"/>
    </location>
</feature>
<gene>
    <name evidence="3" type="ORF">BDV28DRAFT_147138</name>
</gene>
<feature type="compositionally biased region" description="Polar residues" evidence="1">
    <location>
        <begin position="77"/>
        <end position="92"/>
    </location>
</feature>
<organism evidence="3 4">
    <name type="scientific">Aspergillus coremiiformis</name>
    <dbReference type="NCBI Taxonomy" id="138285"/>
    <lineage>
        <taxon>Eukaryota</taxon>
        <taxon>Fungi</taxon>
        <taxon>Dikarya</taxon>
        <taxon>Ascomycota</taxon>
        <taxon>Pezizomycotina</taxon>
        <taxon>Eurotiomycetes</taxon>
        <taxon>Eurotiomycetidae</taxon>
        <taxon>Eurotiales</taxon>
        <taxon>Aspergillaceae</taxon>
        <taxon>Aspergillus</taxon>
        <taxon>Aspergillus subgen. Circumdati</taxon>
    </lineage>
</organism>
<evidence type="ECO:0000256" key="2">
    <source>
        <dbReference type="SAM" id="SignalP"/>
    </source>
</evidence>
<accession>A0A5N6Z9R7</accession>
<evidence type="ECO:0008006" key="5">
    <source>
        <dbReference type="Google" id="ProtNLM"/>
    </source>
</evidence>
<keyword evidence="4" id="KW-1185">Reference proteome</keyword>
<dbReference type="Proteomes" id="UP000327118">
    <property type="component" value="Unassembled WGS sequence"/>
</dbReference>
<evidence type="ECO:0000256" key="1">
    <source>
        <dbReference type="SAM" id="MobiDB-lite"/>
    </source>
</evidence>
<sequence>MYQSLIIAAVFLAALVAGGLPMPGARPPSPPPDPEAVTENLHRNCRDIVINFPSTLDRPPDGLLGGRGSRSQRSSGWNSADRTLQNSLQNSPRLRPATRYSVRRAEEPAPVWLVMRCRNRRNVLQVTAIDLNRCLGWDPQRPYFPAQFNGYGITRGHCSYCQYMQWEEFPMDFAIRCWCKAQPDANQYTIRKLFRKQGVITFDNDSGSVGCHGHQGRVMPNP</sequence>
<keyword evidence="2" id="KW-0732">Signal</keyword>
<feature type="signal peptide" evidence="2">
    <location>
        <begin position="1"/>
        <end position="19"/>
    </location>
</feature>
<feature type="region of interest" description="Disordered" evidence="1">
    <location>
        <begin position="53"/>
        <end position="100"/>
    </location>
</feature>
<reference evidence="4" key="1">
    <citation type="submission" date="2019-04" db="EMBL/GenBank/DDBJ databases">
        <title>Friends and foes A comparative genomics studyof 23 Aspergillus species from section Flavi.</title>
        <authorList>
            <consortium name="DOE Joint Genome Institute"/>
            <person name="Kjaerbolling I."/>
            <person name="Vesth T."/>
            <person name="Frisvad J.C."/>
            <person name="Nybo J.L."/>
            <person name="Theobald S."/>
            <person name="Kildgaard S."/>
            <person name="Isbrandt T."/>
            <person name="Kuo A."/>
            <person name="Sato A."/>
            <person name="Lyhne E.K."/>
            <person name="Kogle M.E."/>
            <person name="Wiebenga A."/>
            <person name="Kun R.S."/>
            <person name="Lubbers R.J."/>
            <person name="Makela M.R."/>
            <person name="Barry K."/>
            <person name="Chovatia M."/>
            <person name="Clum A."/>
            <person name="Daum C."/>
            <person name="Haridas S."/>
            <person name="He G."/>
            <person name="LaButti K."/>
            <person name="Lipzen A."/>
            <person name="Mondo S."/>
            <person name="Riley R."/>
            <person name="Salamov A."/>
            <person name="Simmons B.A."/>
            <person name="Magnuson J.K."/>
            <person name="Henrissat B."/>
            <person name="Mortensen U.H."/>
            <person name="Larsen T.O."/>
            <person name="Devries R.P."/>
            <person name="Grigoriev I.V."/>
            <person name="Machida M."/>
            <person name="Baker S.E."/>
            <person name="Andersen M.R."/>
        </authorList>
    </citation>
    <scope>NUCLEOTIDE SEQUENCE [LARGE SCALE GENOMIC DNA]</scope>
    <source>
        <strain evidence="4">CBS 553.77</strain>
    </source>
</reference>
<protein>
    <recommendedName>
        <fullName evidence="5">Cyanovirin-N domain-containing protein</fullName>
    </recommendedName>
</protein>
<dbReference type="EMBL" id="ML739073">
    <property type="protein sequence ID" value="KAE8354407.1"/>
    <property type="molecule type" value="Genomic_DNA"/>
</dbReference>
<dbReference type="OrthoDB" id="4480031at2759"/>
<name>A0A5N6Z9R7_9EURO</name>
<evidence type="ECO:0000313" key="3">
    <source>
        <dbReference type="EMBL" id="KAE8354407.1"/>
    </source>
</evidence>
<proteinExistence type="predicted"/>